<name>A0A2W5B499_9BACT</name>
<evidence type="ECO:0000313" key="3">
    <source>
        <dbReference type="Proteomes" id="UP000249557"/>
    </source>
</evidence>
<dbReference type="InterPro" id="IPR036259">
    <property type="entry name" value="MFS_trans_sf"/>
</dbReference>
<evidence type="ECO:0000313" key="2">
    <source>
        <dbReference type="EMBL" id="PZO78105.1"/>
    </source>
</evidence>
<dbReference type="AlphaFoldDB" id="A0A2W5B499"/>
<gene>
    <name evidence="2" type="ORF">DI626_12090</name>
</gene>
<keyword evidence="1" id="KW-0812">Transmembrane</keyword>
<feature type="non-terminal residue" evidence="2">
    <location>
        <position position="215"/>
    </location>
</feature>
<dbReference type="EMBL" id="QFNK01000398">
    <property type="protein sequence ID" value="PZO78105.1"/>
    <property type="molecule type" value="Genomic_DNA"/>
</dbReference>
<comment type="caution">
    <text evidence="2">The sequence shown here is derived from an EMBL/GenBank/DDBJ whole genome shotgun (WGS) entry which is preliminary data.</text>
</comment>
<feature type="transmembrane region" description="Helical" evidence="1">
    <location>
        <begin position="75"/>
        <end position="93"/>
    </location>
</feature>
<evidence type="ECO:0000256" key="1">
    <source>
        <dbReference type="SAM" id="Phobius"/>
    </source>
</evidence>
<dbReference type="Proteomes" id="UP000249557">
    <property type="component" value="Unassembled WGS sequence"/>
</dbReference>
<feature type="transmembrane region" description="Helical" evidence="1">
    <location>
        <begin position="42"/>
        <end position="63"/>
    </location>
</feature>
<organism evidence="2 3">
    <name type="scientific">Micavibrio aeruginosavorus</name>
    <dbReference type="NCBI Taxonomy" id="349221"/>
    <lineage>
        <taxon>Bacteria</taxon>
        <taxon>Pseudomonadati</taxon>
        <taxon>Bdellovibrionota</taxon>
        <taxon>Bdellovibrionia</taxon>
        <taxon>Bdellovibrionales</taxon>
        <taxon>Pseudobdellovibrionaceae</taxon>
        <taxon>Micavibrio</taxon>
    </lineage>
</organism>
<feature type="transmembrane region" description="Helical" evidence="1">
    <location>
        <begin position="179"/>
        <end position="198"/>
    </location>
</feature>
<reference evidence="2 3" key="1">
    <citation type="submission" date="2017-08" db="EMBL/GenBank/DDBJ databases">
        <title>Infants hospitalized years apart are colonized by the same room-sourced microbial strains.</title>
        <authorList>
            <person name="Brooks B."/>
            <person name="Olm M.R."/>
            <person name="Firek B.A."/>
            <person name="Baker R."/>
            <person name="Thomas B.C."/>
            <person name="Morowitz M.J."/>
            <person name="Banfield J.F."/>
        </authorList>
    </citation>
    <scope>NUCLEOTIDE SEQUENCE [LARGE SCALE GENOMIC DNA]</scope>
    <source>
        <strain evidence="2">S2_018_000_R2_104</strain>
    </source>
</reference>
<proteinExistence type="predicted"/>
<protein>
    <submittedName>
        <fullName evidence="2">Spermidine synthase</fullName>
    </submittedName>
</protein>
<keyword evidence="1" id="KW-1133">Transmembrane helix</keyword>
<keyword evidence="1" id="KW-0472">Membrane</keyword>
<feature type="transmembrane region" description="Helical" evidence="1">
    <location>
        <begin position="146"/>
        <end position="167"/>
    </location>
</feature>
<sequence>MTQRPLVPVFAATLFLSAFLIFTVQPMAGKMMLPLLGGSPSVWNTAMVFFQAMLLAGYAYAHFIARHFSLKAQAVTHLVLLAAFMAFLPLALPEGISAPDESGQSAWQLVTMLTCLGGPFFVLAASAPLFQHWFASSGHEDAENPYFLYAVSNAGSMAALLSYPVLIEPFLSLSGQQTAWAGGYGLLALFVAACAYLVRGGDKPITTLSSLQADA</sequence>
<feature type="transmembrane region" description="Helical" evidence="1">
    <location>
        <begin position="105"/>
        <end position="125"/>
    </location>
</feature>
<dbReference type="SUPFAM" id="SSF103473">
    <property type="entry name" value="MFS general substrate transporter"/>
    <property type="match status" value="1"/>
</dbReference>
<accession>A0A2W5B499</accession>